<dbReference type="AlphaFoldDB" id="A0A934UM19"/>
<evidence type="ECO:0000313" key="3">
    <source>
        <dbReference type="Proteomes" id="UP000613193"/>
    </source>
</evidence>
<reference evidence="2" key="1">
    <citation type="submission" date="2020-12" db="EMBL/GenBank/DDBJ databases">
        <title>Bacterial novel species Mucilaginibacter sp. SD-g isolated from soil.</title>
        <authorList>
            <person name="Jung H.-Y."/>
        </authorList>
    </citation>
    <scope>NUCLEOTIDE SEQUENCE</scope>
    <source>
        <strain evidence="2">SD-g</strain>
    </source>
</reference>
<organism evidence="2 3">
    <name type="scientific">Mucilaginibacter segetis</name>
    <dbReference type="NCBI Taxonomy" id="2793071"/>
    <lineage>
        <taxon>Bacteria</taxon>
        <taxon>Pseudomonadati</taxon>
        <taxon>Bacteroidota</taxon>
        <taxon>Sphingobacteriia</taxon>
        <taxon>Sphingobacteriales</taxon>
        <taxon>Sphingobacteriaceae</taxon>
        <taxon>Mucilaginibacter</taxon>
    </lineage>
</organism>
<keyword evidence="3" id="KW-1185">Reference proteome</keyword>
<comment type="caution">
    <text evidence="2">The sequence shown here is derived from an EMBL/GenBank/DDBJ whole genome shotgun (WGS) entry which is preliminary data.</text>
</comment>
<evidence type="ECO:0008006" key="4">
    <source>
        <dbReference type="Google" id="ProtNLM"/>
    </source>
</evidence>
<name>A0A934UM19_9SPHI</name>
<dbReference type="Proteomes" id="UP000613193">
    <property type="component" value="Unassembled WGS sequence"/>
</dbReference>
<protein>
    <recommendedName>
        <fullName evidence="4">MORN repeat protein</fullName>
    </recommendedName>
</protein>
<keyword evidence="1" id="KW-0732">Signal</keyword>
<sequence>MFKSFIVFIFISFFGLPVFAQQTRTYFFKEDGSSTTQEFNAKSFILMTKQPDDTVWYIKQYDMDHNLMASGSYMDDKLITPHGYFKYYKTIPEKHYEKFNFSQHKIDTGTVKAKSLLTKEGVFLNGKKSGKWMEYNENGNLKLENIYVNNLLNGTSRTYDNAGNVIGIGDYADNQREGVWRLFRSDGEVFKIITYKNDKIINAKSNNVKPANIKNISVGYDLANYLNHKLDVYDYGNSDDYSVVYHFRITKEGKLTDPEIYKAHALRVDTAIVYALLAAPNFKSAIKNNEPVPQSCSIILEITVNKKRRIRVKYNYYITSVDVTNGIFSLLGIGNDLP</sequence>
<feature type="chain" id="PRO_5037964242" description="MORN repeat protein" evidence="1">
    <location>
        <begin position="21"/>
        <end position="338"/>
    </location>
</feature>
<gene>
    <name evidence="2" type="ORF">I5M19_06530</name>
</gene>
<dbReference type="SUPFAM" id="SSF82185">
    <property type="entry name" value="Histone H3 K4-specific methyltransferase SET7/9 N-terminal domain"/>
    <property type="match status" value="1"/>
</dbReference>
<proteinExistence type="predicted"/>
<dbReference type="RefSeq" id="WP_200065400.1">
    <property type="nucleotide sequence ID" value="NZ_JAEHFW010000001.1"/>
</dbReference>
<accession>A0A934UM19</accession>
<dbReference type="EMBL" id="JAEHFW010000001">
    <property type="protein sequence ID" value="MBK0378954.1"/>
    <property type="molecule type" value="Genomic_DNA"/>
</dbReference>
<feature type="signal peptide" evidence="1">
    <location>
        <begin position="1"/>
        <end position="20"/>
    </location>
</feature>
<dbReference type="Gene3D" id="2.20.110.10">
    <property type="entry name" value="Histone H3 K4-specific methyltransferase SET7/9 N-terminal domain"/>
    <property type="match status" value="1"/>
</dbReference>
<evidence type="ECO:0000313" key="2">
    <source>
        <dbReference type="EMBL" id="MBK0378954.1"/>
    </source>
</evidence>
<evidence type="ECO:0000256" key="1">
    <source>
        <dbReference type="SAM" id="SignalP"/>
    </source>
</evidence>